<dbReference type="PANTHER" id="PTHR23040">
    <property type="match status" value="1"/>
</dbReference>
<dbReference type="InterPro" id="IPR019734">
    <property type="entry name" value="TPR_rpt"/>
</dbReference>
<feature type="region of interest" description="Disordered" evidence="10">
    <location>
        <begin position="151"/>
        <end position="178"/>
    </location>
</feature>
<evidence type="ECO:0000256" key="7">
    <source>
        <dbReference type="ARBA" id="ARBA00034139"/>
    </source>
</evidence>
<evidence type="ECO:0000256" key="1">
    <source>
        <dbReference type="ARBA" id="ARBA00004430"/>
    </source>
</evidence>
<keyword evidence="3" id="KW-0677">Repeat</keyword>
<feature type="compositionally biased region" description="Basic and acidic residues" evidence="10">
    <location>
        <begin position="152"/>
        <end position="163"/>
    </location>
</feature>
<evidence type="ECO:0000256" key="10">
    <source>
        <dbReference type="SAM" id="MobiDB-lite"/>
    </source>
</evidence>
<dbReference type="InterPro" id="IPR040111">
    <property type="entry name" value="ODAD4"/>
</dbReference>
<keyword evidence="6" id="KW-0966">Cell projection</keyword>
<dbReference type="SUPFAM" id="SSF48452">
    <property type="entry name" value="TPR-like"/>
    <property type="match status" value="1"/>
</dbReference>
<evidence type="ECO:0000256" key="2">
    <source>
        <dbReference type="ARBA" id="ARBA00022490"/>
    </source>
</evidence>
<protein>
    <recommendedName>
        <fullName evidence="7">Outer dynein arm-docking complex subunit 4</fullName>
    </recommendedName>
    <alternativeName>
        <fullName evidence="8">Tetratricopeptide repeat protein 25</fullName>
    </alternativeName>
</protein>
<organism evidence="11 12">
    <name type="scientific">Molorchus minor</name>
    <dbReference type="NCBI Taxonomy" id="1323400"/>
    <lineage>
        <taxon>Eukaryota</taxon>
        <taxon>Metazoa</taxon>
        <taxon>Ecdysozoa</taxon>
        <taxon>Arthropoda</taxon>
        <taxon>Hexapoda</taxon>
        <taxon>Insecta</taxon>
        <taxon>Pterygota</taxon>
        <taxon>Neoptera</taxon>
        <taxon>Endopterygota</taxon>
        <taxon>Coleoptera</taxon>
        <taxon>Polyphaga</taxon>
        <taxon>Cucujiformia</taxon>
        <taxon>Chrysomeloidea</taxon>
        <taxon>Cerambycidae</taxon>
        <taxon>Lamiinae</taxon>
        <taxon>Monochamini</taxon>
        <taxon>Molorchus</taxon>
    </lineage>
</organism>
<keyword evidence="4 9" id="KW-0802">TPR repeat</keyword>
<keyword evidence="5" id="KW-0206">Cytoskeleton</keyword>
<keyword evidence="12" id="KW-1185">Reference proteome</keyword>
<comment type="subcellular location">
    <subcellularLocation>
        <location evidence="1">Cytoplasm</location>
        <location evidence="1">Cytoskeleton</location>
        <location evidence="1">Cilium axoneme</location>
    </subcellularLocation>
</comment>
<dbReference type="EMBL" id="JAPWTJ010000048">
    <property type="protein sequence ID" value="KAJ8984058.1"/>
    <property type="molecule type" value="Genomic_DNA"/>
</dbReference>
<dbReference type="PANTHER" id="PTHR23040:SF1">
    <property type="entry name" value="OUTER DYNEIN ARM-DOCKING COMPLEX SUBUNIT 4"/>
    <property type="match status" value="1"/>
</dbReference>
<feature type="region of interest" description="Disordered" evidence="10">
    <location>
        <begin position="371"/>
        <end position="394"/>
    </location>
</feature>
<evidence type="ECO:0000313" key="11">
    <source>
        <dbReference type="EMBL" id="KAJ8984058.1"/>
    </source>
</evidence>
<evidence type="ECO:0000256" key="4">
    <source>
        <dbReference type="ARBA" id="ARBA00022803"/>
    </source>
</evidence>
<feature type="repeat" description="TPR" evidence="9">
    <location>
        <begin position="242"/>
        <end position="275"/>
    </location>
</feature>
<comment type="caution">
    <text evidence="11">The sequence shown here is derived from an EMBL/GenBank/DDBJ whole genome shotgun (WGS) entry which is preliminary data.</text>
</comment>
<dbReference type="SMART" id="SM00028">
    <property type="entry name" value="TPR"/>
    <property type="match status" value="3"/>
</dbReference>
<proteinExistence type="predicted"/>
<reference evidence="11" key="1">
    <citation type="journal article" date="2023" name="Insect Mol. Biol.">
        <title>Genome sequencing provides insights into the evolution of gene families encoding plant cell wall-degrading enzymes in longhorned beetles.</title>
        <authorList>
            <person name="Shin N.R."/>
            <person name="Okamura Y."/>
            <person name="Kirsch R."/>
            <person name="Pauchet Y."/>
        </authorList>
    </citation>
    <scope>NUCLEOTIDE SEQUENCE</scope>
    <source>
        <strain evidence="11">MMC_N1</strain>
    </source>
</reference>
<keyword evidence="2" id="KW-0963">Cytoplasm</keyword>
<evidence type="ECO:0000256" key="8">
    <source>
        <dbReference type="ARBA" id="ARBA00034143"/>
    </source>
</evidence>
<dbReference type="PROSITE" id="PS50005">
    <property type="entry name" value="TPR"/>
    <property type="match status" value="2"/>
</dbReference>
<name>A0ABQ9K112_9CUCU</name>
<evidence type="ECO:0000256" key="3">
    <source>
        <dbReference type="ARBA" id="ARBA00022737"/>
    </source>
</evidence>
<sequence>MGIYTDDPICRLCNEEEETASHIILECPALTNWRHSLLGAENPQEAFPKKNLMKRLLSLIKLHFTSLLQAFDAIGFPSPKNPSLPPLSIQAHPFEKFSTDNSHAAELIPKFFSGHVLVDRKFPSSSTGIIFLSTKTFVTLKKIIGNNSAAREITKSGEPRDGRQTPISPETSRKLSEQLSQEVKKKNKRKKKKLNLRQQEVYCDKDRAAAVNLGSKDIKQDLRMKKKEDRTRYLQIPEEAEPSTFLALGNYEMCRGDLHIAIGFITKALELNPTEKNALVARSKCFILLGQPENALKDAEMALQVDKHFLKGIYQKAEAFYYLGDFEHSLMYYHRGLHIRPDHEGFKLGVHKAQKAIENAIGQPFPESVRSRAASSIKMPERPEATDDTSSEEPTEKMTIVTFLLGGSIHKLSQIR</sequence>
<evidence type="ECO:0000256" key="9">
    <source>
        <dbReference type="PROSITE-ProRule" id="PRU00339"/>
    </source>
</evidence>
<evidence type="ECO:0000256" key="6">
    <source>
        <dbReference type="ARBA" id="ARBA00023273"/>
    </source>
</evidence>
<dbReference type="InterPro" id="IPR011990">
    <property type="entry name" value="TPR-like_helical_dom_sf"/>
</dbReference>
<accession>A0ABQ9K112</accession>
<dbReference type="Proteomes" id="UP001162164">
    <property type="component" value="Unassembled WGS sequence"/>
</dbReference>
<evidence type="ECO:0000256" key="5">
    <source>
        <dbReference type="ARBA" id="ARBA00023212"/>
    </source>
</evidence>
<evidence type="ECO:0000313" key="12">
    <source>
        <dbReference type="Proteomes" id="UP001162164"/>
    </source>
</evidence>
<gene>
    <name evidence="11" type="ORF">NQ317_006556</name>
</gene>
<dbReference type="Gene3D" id="1.25.40.10">
    <property type="entry name" value="Tetratricopeptide repeat domain"/>
    <property type="match status" value="1"/>
</dbReference>
<feature type="repeat" description="TPR" evidence="9">
    <location>
        <begin position="310"/>
        <end position="343"/>
    </location>
</feature>